<dbReference type="AlphaFoldDB" id="A0A3M7SQ84"/>
<dbReference type="EMBL" id="REGN01000961">
    <property type="protein sequence ID" value="RNA37896.1"/>
    <property type="molecule type" value="Genomic_DNA"/>
</dbReference>
<keyword evidence="1" id="KW-0812">Transmembrane</keyword>
<evidence type="ECO:0000313" key="2">
    <source>
        <dbReference type="EMBL" id="RNA37896.1"/>
    </source>
</evidence>
<reference evidence="2 3" key="1">
    <citation type="journal article" date="2018" name="Sci. Rep.">
        <title>Genomic signatures of local adaptation to the degree of environmental predictability in rotifers.</title>
        <authorList>
            <person name="Franch-Gras L."/>
            <person name="Hahn C."/>
            <person name="Garcia-Roger E.M."/>
            <person name="Carmona M.J."/>
            <person name="Serra M."/>
            <person name="Gomez A."/>
        </authorList>
    </citation>
    <scope>NUCLEOTIDE SEQUENCE [LARGE SCALE GENOMIC DNA]</scope>
    <source>
        <strain evidence="2">HYR1</strain>
    </source>
</reference>
<protein>
    <submittedName>
        <fullName evidence="2">Uncharacterized protein</fullName>
    </submittedName>
</protein>
<dbReference type="Proteomes" id="UP000276133">
    <property type="component" value="Unassembled WGS sequence"/>
</dbReference>
<keyword evidence="1" id="KW-1133">Transmembrane helix</keyword>
<sequence length="82" mass="9657">MSSHNNYLERLTNSTKLINYGWLTMDPSLKVMSIDFFKKKFEVKSQFFLFTNFISQAFSNLKLNSLIVLFIYLCICAELMLL</sequence>
<proteinExistence type="predicted"/>
<comment type="caution">
    <text evidence="2">The sequence shown here is derived from an EMBL/GenBank/DDBJ whole genome shotgun (WGS) entry which is preliminary data.</text>
</comment>
<keyword evidence="1" id="KW-0472">Membrane</keyword>
<accession>A0A3M7SQ84</accession>
<evidence type="ECO:0000313" key="3">
    <source>
        <dbReference type="Proteomes" id="UP000276133"/>
    </source>
</evidence>
<name>A0A3M7SQ84_BRAPC</name>
<gene>
    <name evidence="2" type="ORF">BpHYR1_017669</name>
</gene>
<keyword evidence="3" id="KW-1185">Reference proteome</keyword>
<feature type="transmembrane region" description="Helical" evidence="1">
    <location>
        <begin position="63"/>
        <end position="81"/>
    </location>
</feature>
<organism evidence="2 3">
    <name type="scientific">Brachionus plicatilis</name>
    <name type="common">Marine rotifer</name>
    <name type="synonym">Brachionus muelleri</name>
    <dbReference type="NCBI Taxonomy" id="10195"/>
    <lineage>
        <taxon>Eukaryota</taxon>
        <taxon>Metazoa</taxon>
        <taxon>Spiralia</taxon>
        <taxon>Gnathifera</taxon>
        <taxon>Rotifera</taxon>
        <taxon>Eurotatoria</taxon>
        <taxon>Monogononta</taxon>
        <taxon>Pseudotrocha</taxon>
        <taxon>Ploima</taxon>
        <taxon>Brachionidae</taxon>
        <taxon>Brachionus</taxon>
    </lineage>
</organism>
<evidence type="ECO:0000256" key="1">
    <source>
        <dbReference type="SAM" id="Phobius"/>
    </source>
</evidence>